<sequence length="1168" mass="129599">MHLNKLKDLHSNYRATILLLLGVFFFSIILTPSSANFSEDEFDFPLVNQPDLQGPETLCFPLGGESVIGTFSGGGIPAADVYSWKIFGPNNSLLLSISGGALLQTINYTFSIRGVHRVELSVRRGVLVFPLQTLNVLVQDRPTPALKAKYSLCGTDPLNLTAINPSSPNFASYEFIWRDGSGNEIGNANNLTVVNSGKYFVTVFVPNSSGKSECVTNLSTEVSNSSDIKVEQSLSSICEDQGITFSTNPSSVGNWYLNKAGESSRTFLTTSESLFIFQNQLNDGFGDYEVTYEVINPDAVDCEILIQNTFTFNPIPDFTIIGSIGSSGCNIPDGGVQIRANTKIDYVIVEGTSVVSPSLEPGDIFTLSGLESGAYNLISFLGNCGNSYASVVPLDNPPTELNFQITDEKGETCTLDGKLNGSFKVNFLNGPIDGFYRVLGEKGAIYKNESFSDKSDLLIDVPGGKFVFELYNQDSCSLPKKEFVEIPGKELVNYSIPGDLFICQSFELTPQTTQALEFELISPSNNSEFRNVNEPFTITEEGTYKIIGRLPNQDDLCPVSQTFRVTLVDPVEFEVVLNEEDCLGNRTYKAEIYDRDSTSVIFTWYNENDEVVGNNQFLNPTSTGTFKLEVQPANSSACPIPPKEFEIEDPVLSVDVTLTTTKLCEFGPEAMITLETTFPDAITDIEWRRFDENGDIIELPELKNQTEITTRVGGTYEASVFSIIPDINKNCELGRSSVELDLTPEKVLFDIPQEITICERYDLLPTTNQNLIFFVTTPSGEELEGNSGDSFELIEPGTYTFLAFDSDSPTPFCPEQKEIEVSIVEPVVFEPILFEEDCSGSRIYQASLSNYQANEVEIFWRDANGTIIGGNEFLQISNPGAYSLEVQPANSTTCQIEPISFEFEPPVLSLPLALESDPYCPDASSTNIRLDTDFDEVSRIEWWFTDINGTSTQLSNFTNLREISVTNEGSYEARLFNSIPCLLGTESVLILKSQDVVRPALEENYLICPRYEIAPVLNPGNFASYEWYFGEQLVSTSPTYKPNLIGNYSLTVTSLEGCSYSTTFTTEEECELRVSFPTALTPSDPDKQFLIYTNYLIDELDVWIFNQWGELIFHCENKNLISEESTCPWDGTYQGRKIPNGAYTIRINYSNTERNINQTTIGSLLVVE</sequence>
<dbReference type="EMBL" id="FOVW01000001">
    <property type="protein sequence ID" value="SFN61078.1"/>
    <property type="molecule type" value="Genomic_DNA"/>
</dbReference>
<proteinExistence type="predicted"/>
<dbReference type="Gene3D" id="2.60.40.4070">
    <property type="match status" value="1"/>
</dbReference>
<dbReference type="AlphaFoldDB" id="A0A1I5AF68"/>
<protein>
    <submittedName>
        <fullName evidence="1">C-terminal domain of CHU protein family protein</fullName>
    </submittedName>
</protein>
<dbReference type="Proteomes" id="UP000199564">
    <property type="component" value="Unassembled WGS sequence"/>
</dbReference>
<dbReference type="CDD" id="cd00146">
    <property type="entry name" value="PKD"/>
    <property type="match status" value="1"/>
</dbReference>
<organism evidence="1 2">
    <name type="scientific">Algoriphagus ornithinivorans</name>
    <dbReference type="NCBI Taxonomy" id="226506"/>
    <lineage>
        <taxon>Bacteria</taxon>
        <taxon>Pseudomonadati</taxon>
        <taxon>Bacteroidota</taxon>
        <taxon>Cytophagia</taxon>
        <taxon>Cytophagales</taxon>
        <taxon>Cyclobacteriaceae</taxon>
        <taxon>Algoriphagus</taxon>
    </lineage>
</organism>
<reference evidence="2" key="1">
    <citation type="submission" date="2016-10" db="EMBL/GenBank/DDBJ databases">
        <authorList>
            <person name="Varghese N."/>
            <person name="Submissions S."/>
        </authorList>
    </citation>
    <scope>NUCLEOTIDE SEQUENCE [LARGE SCALE GENOMIC DNA]</scope>
    <source>
        <strain evidence="2">DSM 15282</strain>
    </source>
</reference>
<evidence type="ECO:0000313" key="2">
    <source>
        <dbReference type="Proteomes" id="UP000199564"/>
    </source>
</evidence>
<dbReference type="STRING" id="226506.SAMN04488519_101134"/>
<keyword evidence="2" id="KW-1185">Reference proteome</keyword>
<name>A0A1I5AF68_9BACT</name>
<gene>
    <name evidence="1" type="ORF">SAMN04488519_101134</name>
</gene>
<accession>A0A1I5AF68</accession>
<evidence type="ECO:0000313" key="1">
    <source>
        <dbReference type="EMBL" id="SFN61078.1"/>
    </source>
</evidence>
<dbReference type="RefSeq" id="WP_091648873.1">
    <property type="nucleotide sequence ID" value="NZ_FOVW01000001.1"/>
</dbReference>